<dbReference type="Pfam" id="PF02591">
    <property type="entry name" value="Zn_ribbon_9"/>
    <property type="match status" value="1"/>
</dbReference>
<accession>A0A1G1KRN1</accession>
<organism evidence="4 5">
    <name type="scientific">Candidatus Danuiimicrobium aquiferis</name>
    <dbReference type="NCBI Taxonomy" id="1801832"/>
    <lineage>
        <taxon>Bacteria</taxon>
        <taxon>Pseudomonadati</taxon>
        <taxon>Candidatus Omnitrophota</taxon>
        <taxon>Candidatus Danuiimicrobium</taxon>
    </lineage>
</organism>
<dbReference type="AlphaFoldDB" id="A0A1G1KRN1"/>
<reference evidence="4 5" key="1">
    <citation type="journal article" date="2016" name="Nat. Commun.">
        <title>Thousands of microbial genomes shed light on interconnected biogeochemical processes in an aquifer system.</title>
        <authorList>
            <person name="Anantharaman K."/>
            <person name="Brown C.T."/>
            <person name="Hug L.A."/>
            <person name="Sharon I."/>
            <person name="Castelle C.J."/>
            <person name="Probst A.J."/>
            <person name="Thomas B.C."/>
            <person name="Singh A."/>
            <person name="Wilkins M.J."/>
            <person name="Karaoz U."/>
            <person name="Brodie E.L."/>
            <person name="Williams K.H."/>
            <person name="Hubbard S.S."/>
            <person name="Banfield J.F."/>
        </authorList>
    </citation>
    <scope>NUCLEOTIDE SEQUENCE [LARGE SCALE GENOMIC DNA]</scope>
</reference>
<feature type="coiled-coil region" evidence="1">
    <location>
        <begin position="35"/>
        <end position="159"/>
    </location>
</feature>
<dbReference type="PANTHER" id="PTHR39082:SF1">
    <property type="entry name" value="SCAVENGER RECEPTOR CLASS A MEMBER 3"/>
    <property type="match status" value="1"/>
</dbReference>
<proteinExistence type="predicted"/>
<sequence length="229" mass="26810">MKILKEIQEWDKQIYTLEEEKNTIPEQIEAINCFIVEQKNVLTNLQDELKKLQLKQKGKEVELAGKEENVRKYDAQLSQVKTNKEYKSLQDEIASLKADNSLLEEQIIQFMDDVQAVQKKLEEQKKKFQTTEIEQHQKVKTFEEKAKAIEGQSEVLTKQRNEKIKQVDPEIASVYDRIVVKKRGVALVEVTGEVCNECQMTIRPQIINEIKMKEKVVFCENCSRILYCE</sequence>
<dbReference type="Pfam" id="PF24481">
    <property type="entry name" value="CT398_CC"/>
    <property type="match status" value="1"/>
</dbReference>
<keyword evidence="1" id="KW-0175">Coiled coil</keyword>
<name>A0A1G1KRN1_9BACT</name>
<evidence type="ECO:0000259" key="2">
    <source>
        <dbReference type="Pfam" id="PF02591"/>
    </source>
</evidence>
<evidence type="ECO:0000313" key="5">
    <source>
        <dbReference type="Proteomes" id="UP000178187"/>
    </source>
</evidence>
<dbReference type="InterPro" id="IPR003743">
    <property type="entry name" value="Zf-RING_7"/>
</dbReference>
<evidence type="ECO:0000256" key="1">
    <source>
        <dbReference type="SAM" id="Coils"/>
    </source>
</evidence>
<dbReference type="PANTHER" id="PTHR39082">
    <property type="entry name" value="PHOSPHOLIPASE C-BETA-2-RELATED"/>
    <property type="match status" value="1"/>
</dbReference>
<feature type="domain" description="C4-type zinc ribbon" evidence="2">
    <location>
        <begin position="194"/>
        <end position="226"/>
    </location>
</feature>
<feature type="domain" description="CT398-like coiled coil hairpin" evidence="3">
    <location>
        <begin position="7"/>
        <end position="179"/>
    </location>
</feature>
<dbReference type="EMBL" id="MHFR01000060">
    <property type="protein sequence ID" value="OGW95614.1"/>
    <property type="molecule type" value="Genomic_DNA"/>
</dbReference>
<dbReference type="Proteomes" id="UP000178187">
    <property type="component" value="Unassembled WGS sequence"/>
</dbReference>
<evidence type="ECO:0000259" key="3">
    <source>
        <dbReference type="Pfam" id="PF24481"/>
    </source>
</evidence>
<evidence type="ECO:0000313" key="4">
    <source>
        <dbReference type="EMBL" id="OGW95614.1"/>
    </source>
</evidence>
<dbReference type="InterPro" id="IPR052376">
    <property type="entry name" value="Oxidative_Scav/Glycosyltrans"/>
</dbReference>
<comment type="caution">
    <text evidence="4">The sequence shown here is derived from an EMBL/GenBank/DDBJ whole genome shotgun (WGS) entry which is preliminary data.</text>
</comment>
<protein>
    <submittedName>
        <fullName evidence="4">Uncharacterized protein</fullName>
    </submittedName>
</protein>
<dbReference type="InterPro" id="IPR056003">
    <property type="entry name" value="CT398_CC_hairpin"/>
</dbReference>
<dbReference type="Gene3D" id="1.10.287.1490">
    <property type="match status" value="1"/>
</dbReference>
<gene>
    <name evidence="4" type="ORF">A3G33_11500</name>
</gene>